<dbReference type="OrthoDB" id="409395at2759"/>
<evidence type="ECO:0000256" key="1">
    <source>
        <dbReference type="SAM" id="Phobius"/>
    </source>
</evidence>
<organism evidence="2 3">
    <name type="scientific">Fistulifera solaris</name>
    <name type="common">Oleaginous diatom</name>
    <dbReference type="NCBI Taxonomy" id="1519565"/>
    <lineage>
        <taxon>Eukaryota</taxon>
        <taxon>Sar</taxon>
        <taxon>Stramenopiles</taxon>
        <taxon>Ochrophyta</taxon>
        <taxon>Bacillariophyta</taxon>
        <taxon>Bacillariophyceae</taxon>
        <taxon>Bacillariophycidae</taxon>
        <taxon>Naviculales</taxon>
        <taxon>Naviculaceae</taxon>
        <taxon>Fistulifera</taxon>
    </lineage>
</organism>
<dbReference type="Pfam" id="PF05096">
    <property type="entry name" value="Glu_cyclase_2"/>
    <property type="match status" value="1"/>
</dbReference>
<dbReference type="InParanoid" id="A0A1Z5KQJ5"/>
<name>A0A1Z5KQJ5_FISSO</name>
<comment type="caution">
    <text evidence="2">The sequence shown here is derived from an EMBL/GenBank/DDBJ whole genome shotgun (WGS) entry which is preliminary data.</text>
</comment>
<proteinExistence type="predicted"/>
<dbReference type="PANTHER" id="PTHR31270:SF1">
    <property type="entry name" value="GLUTAMINYL-PEPTIDE CYCLOTRANSFERASE"/>
    <property type="match status" value="1"/>
</dbReference>
<dbReference type="PANTHER" id="PTHR31270">
    <property type="entry name" value="GLUTAMINYL-PEPTIDE CYCLOTRANSFERASE"/>
    <property type="match status" value="1"/>
</dbReference>
<dbReference type="AlphaFoldDB" id="A0A1Z5KQJ5"/>
<dbReference type="Proteomes" id="UP000198406">
    <property type="component" value="Unassembled WGS sequence"/>
</dbReference>
<reference evidence="2 3" key="1">
    <citation type="journal article" date="2015" name="Plant Cell">
        <title>Oil accumulation by the oleaginous diatom Fistulifera solaris as revealed by the genome and transcriptome.</title>
        <authorList>
            <person name="Tanaka T."/>
            <person name="Maeda Y."/>
            <person name="Veluchamy A."/>
            <person name="Tanaka M."/>
            <person name="Abida H."/>
            <person name="Marechal E."/>
            <person name="Bowler C."/>
            <person name="Muto M."/>
            <person name="Sunaga Y."/>
            <person name="Tanaka M."/>
            <person name="Yoshino T."/>
            <person name="Taniguchi T."/>
            <person name="Fukuda Y."/>
            <person name="Nemoto M."/>
            <person name="Matsumoto M."/>
            <person name="Wong P.S."/>
            <person name="Aburatani S."/>
            <person name="Fujibuchi W."/>
        </authorList>
    </citation>
    <scope>NUCLEOTIDE SEQUENCE [LARGE SCALE GENOMIC DNA]</scope>
    <source>
        <strain evidence="2 3">JPCC DA0580</strain>
    </source>
</reference>
<dbReference type="InterPro" id="IPR015943">
    <property type="entry name" value="WD40/YVTN_repeat-like_dom_sf"/>
</dbReference>
<evidence type="ECO:0000313" key="3">
    <source>
        <dbReference type="Proteomes" id="UP000198406"/>
    </source>
</evidence>
<keyword evidence="1" id="KW-0472">Membrane</keyword>
<sequence>MKQEEQPPRNVIQIIWLTTTVVILVFYIIVGGFIIPPKNDSTTSRTTPQDRSLLRFGHQVTVLQTIPHDPNAWTQGLVAAADGLTLYEGTGLYGESNLRKIDVTTGQIVQQSTTLPEQYFGEGIALYSDENNNSRIIQLTWKEKTGFIYDRDTLTQVSSFSFSTKRNQGWGITVRKNTFIVSDGSRVLHIWDKSTLQEIKRVRVGQLFPFPLQVPLLNELEYDPLSDTLLANVLGTKRIVRIDPETGRVLAQYNLRPLYTKLTEQYSNVGALNGIALVPGTEDQYWVTGKWWPELYKVELPYRRNRN</sequence>
<dbReference type="EMBL" id="BDSP01000271">
    <property type="protein sequence ID" value="GAX28281.1"/>
    <property type="molecule type" value="Genomic_DNA"/>
</dbReference>
<evidence type="ECO:0008006" key="4">
    <source>
        <dbReference type="Google" id="ProtNLM"/>
    </source>
</evidence>
<evidence type="ECO:0000313" key="2">
    <source>
        <dbReference type="EMBL" id="GAX28281.1"/>
    </source>
</evidence>
<keyword evidence="1" id="KW-1133">Transmembrane helix</keyword>
<accession>A0A1Z5KQJ5</accession>
<dbReference type="InterPro" id="IPR007788">
    <property type="entry name" value="QCT"/>
</dbReference>
<keyword evidence="1" id="KW-0812">Transmembrane</keyword>
<dbReference type="InterPro" id="IPR011044">
    <property type="entry name" value="Quino_amine_DH_bsu"/>
</dbReference>
<feature type="transmembrane region" description="Helical" evidence="1">
    <location>
        <begin position="12"/>
        <end position="35"/>
    </location>
</feature>
<keyword evidence="3" id="KW-1185">Reference proteome</keyword>
<dbReference type="Gene3D" id="2.130.10.10">
    <property type="entry name" value="YVTN repeat-like/Quinoprotein amine dehydrogenase"/>
    <property type="match status" value="1"/>
</dbReference>
<protein>
    <recommendedName>
        <fullName evidence="4">Glutaminyl-peptide cyclotransferase</fullName>
    </recommendedName>
</protein>
<gene>
    <name evidence="2" type="ORF">FisN_27Hh068</name>
</gene>
<dbReference type="SUPFAM" id="SSF50969">
    <property type="entry name" value="YVTN repeat-like/Quinoprotein amine dehydrogenase"/>
    <property type="match status" value="1"/>
</dbReference>
<dbReference type="GO" id="GO:0016603">
    <property type="term" value="F:glutaminyl-peptide cyclotransferase activity"/>
    <property type="evidence" value="ECO:0007669"/>
    <property type="project" value="InterPro"/>
</dbReference>